<dbReference type="InterPro" id="IPR008753">
    <property type="entry name" value="Peptidase_M13_N"/>
</dbReference>
<dbReference type="SUPFAM" id="SSF55486">
    <property type="entry name" value="Metalloproteases ('zincins'), catalytic domain"/>
    <property type="match status" value="1"/>
</dbReference>
<dbReference type="EMBL" id="DWVP01000023">
    <property type="protein sequence ID" value="HJC85948.1"/>
    <property type="molecule type" value="Genomic_DNA"/>
</dbReference>
<feature type="domain" description="Peptidase M13 N-terminal" evidence="10">
    <location>
        <begin position="23"/>
        <end position="429"/>
    </location>
</feature>
<dbReference type="InterPro" id="IPR024079">
    <property type="entry name" value="MetalloPept_cat_dom_sf"/>
</dbReference>
<evidence type="ECO:0000313" key="11">
    <source>
        <dbReference type="EMBL" id="HJC85948.1"/>
    </source>
</evidence>
<dbReference type="PANTHER" id="PTHR11733:SF167">
    <property type="entry name" value="FI17812P1-RELATED"/>
    <property type="match status" value="1"/>
</dbReference>
<dbReference type="PANTHER" id="PTHR11733">
    <property type="entry name" value="ZINC METALLOPROTEASE FAMILY M13 NEPRILYSIN-RELATED"/>
    <property type="match status" value="1"/>
</dbReference>
<keyword evidence="3" id="KW-0645">Protease</keyword>
<feature type="domain" description="Peptidase M13 C-terminal" evidence="9">
    <location>
        <begin position="483"/>
        <end position="707"/>
    </location>
</feature>
<evidence type="ECO:0000256" key="1">
    <source>
        <dbReference type="ARBA" id="ARBA00001947"/>
    </source>
</evidence>
<reference evidence="11" key="2">
    <citation type="submission" date="2021-04" db="EMBL/GenBank/DDBJ databases">
        <authorList>
            <person name="Gilroy R."/>
        </authorList>
    </citation>
    <scope>NUCLEOTIDE SEQUENCE</scope>
    <source>
        <strain evidence="11">ChiHjej13B12-4958</strain>
    </source>
</reference>
<dbReference type="InterPro" id="IPR042089">
    <property type="entry name" value="Peptidase_M13_dom_2"/>
</dbReference>
<keyword evidence="4" id="KW-0479">Metal-binding</keyword>
<reference evidence="11" key="1">
    <citation type="journal article" date="2021" name="PeerJ">
        <title>Extensive microbial diversity within the chicken gut microbiome revealed by metagenomics and culture.</title>
        <authorList>
            <person name="Gilroy R."/>
            <person name="Ravi A."/>
            <person name="Getino M."/>
            <person name="Pursley I."/>
            <person name="Horton D.L."/>
            <person name="Alikhan N.F."/>
            <person name="Baker D."/>
            <person name="Gharbi K."/>
            <person name="Hall N."/>
            <person name="Watson M."/>
            <person name="Adriaenssens E.M."/>
            <person name="Foster-Nyarko E."/>
            <person name="Jarju S."/>
            <person name="Secka A."/>
            <person name="Antonio M."/>
            <person name="Oren A."/>
            <person name="Chaudhuri R.R."/>
            <person name="La Ragione R."/>
            <person name="Hildebrand F."/>
            <person name="Pallen M.J."/>
        </authorList>
    </citation>
    <scope>NUCLEOTIDE SEQUENCE</scope>
    <source>
        <strain evidence="11">ChiHjej13B12-4958</strain>
    </source>
</reference>
<dbReference type="Pfam" id="PF01431">
    <property type="entry name" value="Peptidase_M13"/>
    <property type="match status" value="1"/>
</dbReference>
<evidence type="ECO:0000256" key="8">
    <source>
        <dbReference type="SAM" id="MobiDB-lite"/>
    </source>
</evidence>
<evidence type="ECO:0000256" key="6">
    <source>
        <dbReference type="ARBA" id="ARBA00022833"/>
    </source>
</evidence>
<dbReference type="Gene3D" id="1.10.1380.10">
    <property type="entry name" value="Neutral endopeptidase , domain2"/>
    <property type="match status" value="1"/>
</dbReference>
<dbReference type="CDD" id="cd08662">
    <property type="entry name" value="M13"/>
    <property type="match status" value="1"/>
</dbReference>
<evidence type="ECO:0000259" key="10">
    <source>
        <dbReference type="Pfam" id="PF05649"/>
    </source>
</evidence>
<name>A0A9D2TQP0_9CORY</name>
<gene>
    <name evidence="11" type="ORF">H9751_10490</name>
</gene>
<dbReference type="PRINTS" id="PR00786">
    <property type="entry name" value="NEPRILYSIN"/>
</dbReference>
<dbReference type="GO" id="GO:0005886">
    <property type="term" value="C:plasma membrane"/>
    <property type="evidence" value="ECO:0007669"/>
    <property type="project" value="TreeGrafter"/>
</dbReference>
<proteinExistence type="inferred from homology"/>
<protein>
    <submittedName>
        <fullName evidence="11">Peptidase M13</fullName>
    </submittedName>
</protein>
<evidence type="ECO:0000259" key="9">
    <source>
        <dbReference type="Pfam" id="PF01431"/>
    </source>
</evidence>
<evidence type="ECO:0000256" key="4">
    <source>
        <dbReference type="ARBA" id="ARBA00022723"/>
    </source>
</evidence>
<dbReference type="GO" id="GO:0016485">
    <property type="term" value="P:protein processing"/>
    <property type="evidence" value="ECO:0007669"/>
    <property type="project" value="TreeGrafter"/>
</dbReference>
<dbReference type="InterPro" id="IPR000718">
    <property type="entry name" value="Peptidase_M13"/>
</dbReference>
<dbReference type="PROSITE" id="PS51885">
    <property type="entry name" value="NEPRILYSIN"/>
    <property type="match status" value="1"/>
</dbReference>
<accession>A0A9D2TQP0</accession>
<dbReference type="GO" id="GO:0004222">
    <property type="term" value="F:metalloendopeptidase activity"/>
    <property type="evidence" value="ECO:0007669"/>
    <property type="project" value="InterPro"/>
</dbReference>
<keyword evidence="7" id="KW-0482">Metalloprotease</keyword>
<evidence type="ECO:0000256" key="7">
    <source>
        <dbReference type="ARBA" id="ARBA00023049"/>
    </source>
</evidence>
<dbReference type="AlphaFoldDB" id="A0A9D2TQP0"/>
<comment type="caution">
    <text evidence="11">The sequence shown here is derived from an EMBL/GenBank/DDBJ whole genome shotgun (WGS) entry which is preliminary data.</text>
</comment>
<feature type="region of interest" description="Disordered" evidence="8">
    <location>
        <begin position="136"/>
        <end position="156"/>
    </location>
</feature>
<evidence type="ECO:0000313" key="12">
    <source>
        <dbReference type="Proteomes" id="UP000823858"/>
    </source>
</evidence>
<dbReference type="Gene3D" id="3.40.390.10">
    <property type="entry name" value="Collagenase (Catalytic Domain)"/>
    <property type="match status" value="1"/>
</dbReference>
<dbReference type="Pfam" id="PF05649">
    <property type="entry name" value="Peptidase_M13_N"/>
    <property type="match status" value="1"/>
</dbReference>
<evidence type="ECO:0000256" key="3">
    <source>
        <dbReference type="ARBA" id="ARBA00022670"/>
    </source>
</evidence>
<dbReference type="InterPro" id="IPR018497">
    <property type="entry name" value="Peptidase_M13_C"/>
</dbReference>
<comment type="similarity">
    <text evidence="2">Belongs to the peptidase M13 family.</text>
</comment>
<dbReference type="GO" id="GO:0046872">
    <property type="term" value="F:metal ion binding"/>
    <property type="evidence" value="ECO:0007669"/>
    <property type="project" value="UniProtKB-KW"/>
</dbReference>
<comment type="cofactor">
    <cofactor evidence="1">
        <name>Zn(2+)</name>
        <dbReference type="ChEBI" id="CHEBI:29105"/>
    </cofactor>
</comment>
<keyword evidence="6" id="KW-0862">Zinc</keyword>
<evidence type="ECO:0000256" key="5">
    <source>
        <dbReference type="ARBA" id="ARBA00022801"/>
    </source>
</evidence>
<dbReference type="Proteomes" id="UP000823858">
    <property type="component" value="Unassembled WGS sequence"/>
</dbReference>
<organism evidence="11 12">
    <name type="scientific">Candidatus Corynebacterium faecigallinarum</name>
    <dbReference type="NCBI Taxonomy" id="2838528"/>
    <lineage>
        <taxon>Bacteria</taxon>
        <taxon>Bacillati</taxon>
        <taxon>Actinomycetota</taxon>
        <taxon>Actinomycetes</taxon>
        <taxon>Mycobacteriales</taxon>
        <taxon>Corynebacteriaceae</taxon>
        <taxon>Corynebacterium</taxon>
    </lineage>
</organism>
<evidence type="ECO:0000256" key="2">
    <source>
        <dbReference type="ARBA" id="ARBA00007357"/>
    </source>
</evidence>
<sequence>MTQTLPDNITEAPAGSTNPAAADDLYRHVNGEWLASHEIPADRPVDGTFHKLRDQAELDVKKIVESAEPDTRIGALFHSFMDEDGDDGVEQAGLAPLDADLDPVRGAADLGELVDALATLDRHGVGGVIGFWTEKDAGGSSDDAADTEGTEGTDTDDAGIEVAYLTQTGLGLPDEAYYREEQHAPTLAAYREFVESFLQLVEDTGAQPRPGRFGDGSASDSAAAAADAILAFETALAKGHWDTVSSRDADKTYNPTPLADLPTGFPFVAWLDGVGITEANAPTVIVSQPSYLEHVATLVPGADNEARDLDDWKLWAYWRVLTARAGKLPKAFSEANFDFYGRTLSGATEQRDRWKRGVGLVEGAIGEEVGKVFVREHFPPEYKEKMLELVDYLLAAYRDRISELSWMTPTTRGKALEKLGTFTARIGYPEKWRSFEGLDFSPNGADLLDNYRQASDLNHDFEVDKLGKPSDGEYWFTTPQTVNAFYNPVRNDITFPAAILRPPFFEVDTEAGSADMAGNFGAIGAVIGHEIGHGFDDQGSKYDGAGNLNSWWTDEDRAAFTELTDKLVAQYDGLVPTGLAQRGQTDHTVNGAFTLGENIGDLGGLGIAVVALKKYLADRGQTVQDAPTAPVEGLDGEFTVLQRFFLRWSSVWQTAIRPQMSAQYVAIDPHSPGEYRCNVVASNIAEFYDAFEVGPDNGMWLDEDKRVTIW</sequence>
<keyword evidence="5" id="KW-0378">Hydrolase</keyword>
<feature type="compositionally biased region" description="Acidic residues" evidence="8">
    <location>
        <begin position="143"/>
        <end position="156"/>
    </location>
</feature>